<dbReference type="InterPro" id="IPR036179">
    <property type="entry name" value="Ig-like_dom_sf"/>
</dbReference>
<dbReference type="PROSITE" id="PS50104">
    <property type="entry name" value="TIR"/>
    <property type="match status" value="1"/>
</dbReference>
<keyword evidence="2" id="KW-1015">Disulfide bond</keyword>
<keyword evidence="5" id="KW-0472">Membrane</keyword>
<organism evidence="9 10">
    <name type="scientific">Hemibagrus guttatus</name>
    <dbReference type="NCBI Taxonomy" id="175788"/>
    <lineage>
        <taxon>Eukaryota</taxon>
        <taxon>Metazoa</taxon>
        <taxon>Chordata</taxon>
        <taxon>Craniata</taxon>
        <taxon>Vertebrata</taxon>
        <taxon>Euteleostomi</taxon>
        <taxon>Actinopterygii</taxon>
        <taxon>Neopterygii</taxon>
        <taxon>Teleostei</taxon>
        <taxon>Ostariophysi</taxon>
        <taxon>Siluriformes</taxon>
        <taxon>Bagridae</taxon>
        <taxon>Hemibagrus</taxon>
    </lineage>
</organism>
<comment type="similarity">
    <text evidence="1">Belongs to the interleukin-1 receptor family.</text>
</comment>
<feature type="domain" description="TIR" evidence="7">
    <location>
        <begin position="182"/>
        <end position="338"/>
    </location>
</feature>
<dbReference type="Gene3D" id="2.60.40.10">
    <property type="entry name" value="Immunoglobulins"/>
    <property type="match status" value="1"/>
</dbReference>
<sequence>MGHMSLSMCLLWLQIVTGEPLCSRTVQFVPSSTETGVWGGLGSSVELNCTVLMRYNNNSEAECPSAHLHWNKDGEPLHSPGSFTQNTSKWFTDEDQLMVSSVLTVSLKEKSDFGLYSCEIWNNTTSFRLQSTIFPSHTGAVLASLVLFIMLVLAAVVYSKCHLNFKLWYKNSYGDDEINDGKVYDAFISYISDENDQKFVNFILKPHLETKYGHKLLLNNTNILPGAEPSAELLMNISRCRRLIVVLSQAYVQQEWCATNFSTSYPVGFWSAFRQGLFHLLELSQKPIFIIFQSQQKHVNVDIIQHLRDHQPQITTLIWRAHSVAPSSGFWKALALAMPRKVVFHSQMSGDPQTLLQGDSDPMLTVQPDYLDCRPDPDPAGDLGLRFPIYKAMSRDQAPPAASDPEAKITEIDVSDLGSRSYAARTDFYCLVTDDI</sequence>
<name>A0AAE0QNL8_9TELE</name>
<evidence type="ECO:0000256" key="2">
    <source>
        <dbReference type="ARBA" id="ARBA00023157"/>
    </source>
</evidence>
<proteinExistence type="inferred from homology"/>
<dbReference type="InterPro" id="IPR013783">
    <property type="entry name" value="Ig-like_fold"/>
</dbReference>
<dbReference type="PRINTS" id="PR01537">
    <property type="entry name" value="INTRLKN1R1F"/>
</dbReference>
<accession>A0AAE0QNL8</accession>
<dbReference type="PROSITE" id="PS50835">
    <property type="entry name" value="IG_LIKE"/>
    <property type="match status" value="1"/>
</dbReference>
<dbReference type="GO" id="GO:0007165">
    <property type="term" value="P:signal transduction"/>
    <property type="evidence" value="ECO:0007669"/>
    <property type="project" value="InterPro"/>
</dbReference>
<evidence type="ECO:0000313" key="10">
    <source>
        <dbReference type="Proteomes" id="UP001274896"/>
    </source>
</evidence>
<dbReference type="InterPro" id="IPR015621">
    <property type="entry name" value="IL-1_rcpt_fam"/>
</dbReference>
<feature type="domain" description="Ig-like" evidence="8">
    <location>
        <begin position="30"/>
        <end position="134"/>
    </location>
</feature>
<keyword evidence="3" id="KW-0325">Glycoprotein</keyword>
<dbReference type="Proteomes" id="UP001274896">
    <property type="component" value="Unassembled WGS sequence"/>
</dbReference>
<keyword evidence="5" id="KW-1133">Transmembrane helix</keyword>
<keyword evidence="4" id="KW-0393">Immunoglobulin domain</keyword>
<dbReference type="SUPFAM" id="SSF52200">
    <property type="entry name" value="Toll/Interleukin receptor TIR domain"/>
    <property type="match status" value="1"/>
</dbReference>
<dbReference type="Pfam" id="PF01582">
    <property type="entry name" value="TIR"/>
    <property type="match status" value="1"/>
</dbReference>
<protein>
    <recommendedName>
        <fullName evidence="11">Single Ig IL-1-related receptor</fullName>
    </recommendedName>
</protein>
<reference evidence="9" key="1">
    <citation type="submission" date="2023-06" db="EMBL/GenBank/DDBJ databases">
        <title>Male Hemibagrus guttatus genome.</title>
        <authorList>
            <person name="Bian C."/>
        </authorList>
    </citation>
    <scope>NUCLEOTIDE SEQUENCE</scope>
    <source>
        <strain evidence="9">Male_cb2023</strain>
        <tissue evidence="9">Muscle</tissue>
    </source>
</reference>
<dbReference type="Gene3D" id="3.40.50.10140">
    <property type="entry name" value="Toll/interleukin-1 receptor homology (TIR) domain"/>
    <property type="match status" value="1"/>
</dbReference>
<evidence type="ECO:0000256" key="1">
    <source>
        <dbReference type="ARBA" id="ARBA00009752"/>
    </source>
</evidence>
<evidence type="ECO:0000256" key="6">
    <source>
        <dbReference type="SAM" id="SignalP"/>
    </source>
</evidence>
<keyword evidence="10" id="KW-1185">Reference proteome</keyword>
<dbReference type="SUPFAM" id="SSF48726">
    <property type="entry name" value="Immunoglobulin"/>
    <property type="match status" value="1"/>
</dbReference>
<feature type="signal peptide" evidence="6">
    <location>
        <begin position="1"/>
        <end position="18"/>
    </location>
</feature>
<evidence type="ECO:0000259" key="8">
    <source>
        <dbReference type="PROSITE" id="PS50835"/>
    </source>
</evidence>
<dbReference type="InterPro" id="IPR007110">
    <property type="entry name" value="Ig-like_dom"/>
</dbReference>
<evidence type="ECO:0000256" key="5">
    <source>
        <dbReference type="SAM" id="Phobius"/>
    </source>
</evidence>
<evidence type="ECO:0000259" key="7">
    <source>
        <dbReference type="PROSITE" id="PS50104"/>
    </source>
</evidence>
<gene>
    <name evidence="9" type="ORF">QTP70_033569</name>
</gene>
<keyword evidence="5" id="KW-0812">Transmembrane</keyword>
<evidence type="ECO:0000256" key="4">
    <source>
        <dbReference type="ARBA" id="ARBA00023319"/>
    </source>
</evidence>
<keyword evidence="6" id="KW-0732">Signal</keyword>
<dbReference type="InterPro" id="IPR000157">
    <property type="entry name" value="TIR_dom"/>
</dbReference>
<dbReference type="InterPro" id="IPR035897">
    <property type="entry name" value="Toll_tir_struct_dom_sf"/>
</dbReference>
<dbReference type="EMBL" id="JAUCMX010000013">
    <property type="protein sequence ID" value="KAK3526792.1"/>
    <property type="molecule type" value="Genomic_DNA"/>
</dbReference>
<comment type="caution">
    <text evidence="9">The sequence shown here is derived from an EMBL/GenBank/DDBJ whole genome shotgun (WGS) entry which is preliminary data.</text>
</comment>
<evidence type="ECO:0008006" key="11">
    <source>
        <dbReference type="Google" id="ProtNLM"/>
    </source>
</evidence>
<evidence type="ECO:0000313" key="9">
    <source>
        <dbReference type="EMBL" id="KAK3526792.1"/>
    </source>
</evidence>
<dbReference type="AlphaFoldDB" id="A0AAE0QNL8"/>
<feature type="transmembrane region" description="Helical" evidence="5">
    <location>
        <begin position="139"/>
        <end position="158"/>
    </location>
</feature>
<dbReference type="PANTHER" id="PTHR11890:SF19">
    <property type="entry name" value="SINGLE IG IL-1-RELATED RECEPTOR"/>
    <property type="match status" value="1"/>
</dbReference>
<dbReference type="PANTHER" id="PTHR11890">
    <property type="entry name" value="INTERLEUKIN-1 RECEPTOR FAMILY MEMBER"/>
    <property type="match status" value="1"/>
</dbReference>
<dbReference type="SMART" id="SM00255">
    <property type="entry name" value="TIR"/>
    <property type="match status" value="1"/>
</dbReference>
<feature type="chain" id="PRO_5042149152" description="Single Ig IL-1-related receptor" evidence="6">
    <location>
        <begin position="19"/>
        <end position="436"/>
    </location>
</feature>
<evidence type="ECO:0000256" key="3">
    <source>
        <dbReference type="ARBA" id="ARBA00023180"/>
    </source>
</evidence>